<evidence type="ECO:0000256" key="1">
    <source>
        <dbReference type="SAM" id="MobiDB-lite"/>
    </source>
</evidence>
<feature type="compositionally biased region" description="Acidic residues" evidence="1">
    <location>
        <begin position="84"/>
        <end position="93"/>
    </location>
</feature>
<protein>
    <submittedName>
        <fullName evidence="2">Uncharacterized protein</fullName>
    </submittedName>
</protein>
<feature type="non-terminal residue" evidence="2">
    <location>
        <position position="1"/>
    </location>
</feature>
<name>A0A6A3HD23_9STRA</name>
<dbReference type="EMBL" id="QXFW01004129">
    <property type="protein sequence ID" value="KAE8967077.1"/>
    <property type="molecule type" value="Genomic_DNA"/>
</dbReference>
<accession>A0A6A3HD23</accession>
<evidence type="ECO:0000313" key="3">
    <source>
        <dbReference type="Proteomes" id="UP000460718"/>
    </source>
</evidence>
<gene>
    <name evidence="2" type="ORF">PF011_g27691</name>
</gene>
<proteinExistence type="predicted"/>
<feature type="compositionally biased region" description="Pro residues" evidence="1">
    <location>
        <begin position="14"/>
        <end position="27"/>
    </location>
</feature>
<feature type="compositionally biased region" description="Low complexity" evidence="1">
    <location>
        <begin position="56"/>
        <end position="67"/>
    </location>
</feature>
<dbReference type="Proteomes" id="UP000460718">
    <property type="component" value="Unassembled WGS sequence"/>
</dbReference>
<reference evidence="2 3" key="1">
    <citation type="submission" date="2018-09" db="EMBL/GenBank/DDBJ databases">
        <title>Genomic investigation of the strawberry pathogen Phytophthora fragariae indicates pathogenicity is determined by transcriptional variation in three key races.</title>
        <authorList>
            <person name="Adams T.M."/>
            <person name="Armitage A.D."/>
            <person name="Sobczyk M.K."/>
            <person name="Bates H.J."/>
            <person name="Dunwell J.M."/>
            <person name="Nellist C.F."/>
            <person name="Harrison R.J."/>
        </authorList>
    </citation>
    <scope>NUCLEOTIDE SEQUENCE [LARGE SCALE GENOMIC DNA]</scope>
    <source>
        <strain evidence="2 3">SCRP245</strain>
    </source>
</reference>
<evidence type="ECO:0000313" key="2">
    <source>
        <dbReference type="EMBL" id="KAE8967077.1"/>
    </source>
</evidence>
<comment type="caution">
    <text evidence="2">The sequence shown here is derived from an EMBL/GenBank/DDBJ whole genome shotgun (WGS) entry which is preliminary data.</text>
</comment>
<feature type="region of interest" description="Disordered" evidence="1">
    <location>
        <begin position="1"/>
        <end position="98"/>
    </location>
</feature>
<organism evidence="2 3">
    <name type="scientific">Phytophthora fragariae</name>
    <dbReference type="NCBI Taxonomy" id="53985"/>
    <lineage>
        <taxon>Eukaryota</taxon>
        <taxon>Sar</taxon>
        <taxon>Stramenopiles</taxon>
        <taxon>Oomycota</taxon>
        <taxon>Peronosporomycetes</taxon>
        <taxon>Peronosporales</taxon>
        <taxon>Peronosporaceae</taxon>
        <taxon>Phytophthora</taxon>
    </lineage>
</organism>
<sequence>TKTARTRKTAHISKPPPTLYISKPPPYTVHQQARPHQQDRTHQQDPTPDVMVLTRAQANAEAEAQAARGDDVEDMYNRSSADAEYPDENEDMTDGPSRDTASALVVVEKSGANIIPGVEDHLEKLAGFFFSPKRDLLLKGTRCCSLSKKDRVMLKVPL</sequence>
<feature type="compositionally biased region" description="Basic residues" evidence="1">
    <location>
        <begin position="1"/>
        <end position="11"/>
    </location>
</feature>
<dbReference type="AlphaFoldDB" id="A0A6A3HD23"/>